<evidence type="ECO:0000313" key="2">
    <source>
        <dbReference type="Proteomes" id="UP000504618"/>
    </source>
</evidence>
<dbReference type="RefSeq" id="XP_024880279.1">
    <property type="nucleotide sequence ID" value="XM_025024511.1"/>
</dbReference>
<dbReference type="Proteomes" id="UP000504618">
    <property type="component" value="Unplaced"/>
</dbReference>
<organism evidence="2 3">
    <name type="scientific">Temnothorax curvispinosus</name>
    <dbReference type="NCBI Taxonomy" id="300111"/>
    <lineage>
        <taxon>Eukaryota</taxon>
        <taxon>Metazoa</taxon>
        <taxon>Ecdysozoa</taxon>
        <taxon>Arthropoda</taxon>
        <taxon>Hexapoda</taxon>
        <taxon>Insecta</taxon>
        <taxon>Pterygota</taxon>
        <taxon>Neoptera</taxon>
        <taxon>Endopterygota</taxon>
        <taxon>Hymenoptera</taxon>
        <taxon>Apocrita</taxon>
        <taxon>Aculeata</taxon>
        <taxon>Formicoidea</taxon>
        <taxon>Formicidae</taxon>
        <taxon>Myrmicinae</taxon>
        <taxon>Temnothorax</taxon>
    </lineage>
</organism>
<keyword evidence="2" id="KW-1185">Reference proteome</keyword>
<gene>
    <name evidence="3" type="primary">LOC112460064</name>
</gene>
<accession>A0A6J1QDB5</accession>
<protein>
    <submittedName>
        <fullName evidence="3">Uncharacterized protein LOC112460064 isoform X2</fullName>
    </submittedName>
</protein>
<reference evidence="3" key="1">
    <citation type="submission" date="2025-08" db="UniProtKB">
        <authorList>
            <consortium name="RefSeq"/>
        </authorList>
    </citation>
    <scope>IDENTIFICATION</scope>
    <source>
        <tissue evidence="3">Whole body</tissue>
    </source>
</reference>
<proteinExistence type="predicted"/>
<evidence type="ECO:0000256" key="1">
    <source>
        <dbReference type="SAM" id="Coils"/>
    </source>
</evidence>
<dbReference type="AlphaFoldDB" id="A0A6J1QDB5"/>
<evidence type="ECO:0000313" key="3">
    <source>
        <dbReference type="RefSeq" id="XP_024880279.1"/>
    </source>
</evidence>
<keyword evidence="1" id="KW-0175">Coiled coil</keyword>
<feature type="coiled-coil region" evidence="1">
    <location>
        <begin position="116"/>
        <end position="143"/>
    </location>
</feature>
<name>A0A6J1QDB5_9HYME</name>
<dbReference type="GeneID" id="112460064"/>
<feature type="coiled-coil region" evidence="1">
    <location>
        <begin position="49"/>
        <end position="79"/>
    </location>
</feature>
<sequence length="281" mass="33102">MWRTTKMTDFKDVASMNAARNPVPYPSLIAYGNKSVELGIMKDAINMYQDSFLEREKILEEEKRKLEELNYQVWSLEDSLCEQIWQFSREHDFSAIFQYHPFVIDCAKQRSNCKDVTERNSELIDLTNEIEVIEAEMIDLNQGEDVKREVESALTKLRKLQLTSDNITELLRLIRPSESLCKRVTISMPIYDEIIPNDINKIKRYKNDPGHAKQVETNKLDVTPKKKLVLTTPTNYPQLSLERSIMFTSNTFTSNEKFKNFTLKKRSKISIRFQEYREHKQ</sequence>